<gene>
    <name evidence="3" type="ORF">FRACYDRAFT_268092</name>
</gene>
<reference evidence="3 4" key="1">
    <citation type="submission" date="2016-09" db="EMBL/GenBank/DDBJ databases">
        <title>Extensive genetic diversity and differential bi-allelic expression allows diatom success in the polar Southern Ocean.</title>
        <authorList>
            <consortium name="DOE Joint Genome Institute"/>
            <person name="Mock T."/>
            <person name="Otillar R.P."/>
            <person name="Strauss J."/>
            <person name="Dupont C."/>
            <person name="Frickenhaus S."/>
            <person name="Maumus F."/>
            <person name="Mcmullan M."/>
            <person name="Sanges R."/>
            <person name="Schmutz J."/>
            <person name="Toseland A."/>
            <person name="Valas R."/>
            <person name="Veluchamy A."/>
            <person name="Ward B.J."/>
            <person name="Allen A."/>
            <person name="Barry K."/>
            <person name="Falciatore A."/>
            <person name="Ferrante M."/>
            <person name="Fortunato A.E."/>
            <person name="Gloeckner G."/>
            <person name="Gruber A."/>
            <person name="Hipkin R."/>
            <person name="Janech M."/>
            <person name="Kroth P."/>
            <person name="Leese F."/>
            <person name="Lindquist E."/>
            <person name="Lyon B.R."/>
            <person name="Martin J."/>
            <person name="Mayer C."/>
            <person name="Parker M."/>
            <person name="Quesneville H."/>
            <person name="Raymond J."/>
            <person name="Uhlig C."/>
            <person name="Valentin K.U."/>
            <person name="Worden A.Z."/>
            <person name="Armbrust E.V."/>
            <person name="Bowler C."/>
            <person name="Green B."/>
            <person name="Moulton V."/>
            <person name="Van Oosterhout C."/>
            <person name="Grigoriev I."/>
        </authorList>
    </citation>
    <scope>NUCLEOTIDE SEQUENCE [LARGE SCALE GENOMIC DNA]</scope>
    <source>
        <strain evidence="3 4">CCMP1102</strain>
    </source>
</reference>
<dbReference type="AlphaFoldDB" id="A0A1E7FNS5"/>
<dbReference type="KEGG" id="fcy:FRACYDRAFT_268092"/>
<organism evidence="3 4">
    <name type="scientific">Fragilariopsis cylindrus CCMP1102</name>
    <dbReference type="NCBI Taxonomy" id="635003"/>
    <lineage>
        <taxon>Eukaryota</taxon>
        <taxon>Sar</taxon>
        <taxon>Stramenopiles</taxon>
        <taxon>Ochrophyta</taxon>
        <taxon>Bacillariophyta</taxon>
        <taxon>Bacillariophyceae</taxon>
        <taxon>Bacillariophycidae</taxon>
        <taxon>Bacillariales</taxon>
        <taxon>Bacillariaceae</taxon>
        <taxon>Fragilariopsis</taxon>
    </lineage>
</organism>
<evidence type="ECO:0000256" key="2">
    <source>
        <dbReference type="SAM" id="Phobius"/>
    </source>
</evidence>
<keyword evidence="4" id="KW-1185">Reference proteome</keyword>
<keyword evidence="2" id="KW-0472">Membrane</keyword>
<sequence length="127" mass="14372">MIRLNPSWYNYVKTTSRFKTLSIRSLQSTTTRIITNQRTVLAKNDCYGSSSISQSNHFSTNRGRRNSNPQNSWHINEHTNYSRNRHSNVNRSTGVIFFVVASAAGIGSVIAMGTSTRKELKKEGMNE</sequence>
<name>A0A1E7FNS5_9STRA</name>
<feature type="region of interest" description="Disordered" evidence="1">
    <location>
        <begin position="52"/>
        <end position="76"/>
    </location>
</feature>
<evidence type="ECO:0000313" key="4">
    <source>
        <dbReference type="Proteomes" id="UP000095751"/>
    </source>
</evidence>
<dbReference type="Proteomes" id="UP000095751">
    <property type="component" value="Unassembled WGS sequence"/>
</dbReference>
<keyword evidence="2" id="KW-0812">Transmembrane</keyword>
<keyword evidence="2" id="KW-1133">Transmembrane helix</keyword>
<evidence type="ECO:0000313" key="3">
    <source>
        <dbReference type="EMBL" id="OEU19786.1"/>
    </source>
</evidence>
<feature type="transmembrane region" description="Helical" evidence="2">
    <location>
        <begin position="95"/>
        <end position="115"/>
    </location>
</feature>
<dbReference type="EMBL" id="KV784355">
    <property type="protein sequence ID" value="OEU19786.1"/>
    <property type="molecule type" value="Genomic_DNA"/>
</dbReference>
<protein>
    <submittedName>
        <fullName evidence="3">Uncharacterized protein</fullName>
    </submittedName>
</protein>
<accession>A0A1E7FNS5</accession>
<dbReference type="InParanoid" id="A0A1E7FNS5"/>
<evidence type="ECO:0000256" key="1">
    <source>
        <dbReference type="SAM" id="MobiDB-lite"/>
    </source>
</evidence>
<proteinExistence type="predicted"/>